<feature type="domain" description="Transposase putative helix-turn-helix" evidence="1">
    <location>
        <begin position="1"/>
        <end position="45"/>
    </location>
</feature>
<dbReference type="Pfam" id="PF12323">
    <property type="entry name" value="HTH_OrfB_IS605"/>
    <property type="match status" value="1"/>
</dbReference>
<dbReference type="STRING" id="520762.AN619_18420"/>
<proteinExistence type="predicted"/>
<organism evidence="2 3">
    <name type="scientific">Thermotalea metallivorans</name>
    <dbReference type="NCBI Taxonomy" id="520762"/>
    <lineage>
        <taxon>Bacteria</taxon>
        <taxon>Bacillati</taxon>
        <taxon>Bacillota</taxon>
        <taxon>Clostridia</taxon>
        <taxon>Peptostreptococcales</taxon>
        <taxon>Thermotaleaceae</taxon>
        <taxon>Thermotalea</taxon>
    </lineage>
</organism>
<keyword evidence="3" id="KW-1185">Reference proteome</keyword>
<dbReference type="InterPro" id="IPR021027">
    <property type="entry name" value="Transposase_put_HTH"/>
</dbReference>
<dbReference type="Proteomes" id="UP000070456">
    <property type="component" value="Unassembled WGS sequence"/>
</dbReference>
<name>A0A140L402_9FIRM</name>
<evidence type="ECO:0000313" key="3">
    <source>
        <dbReference type="Proteomes" id="UP000070456"/>
    </source>
</evidence>
<gene>
    <name evidence="2" type="ORF">AN619_18420</name>
</gene>
<reference evidence="2 3" key="1">
    <citation type="submission" date="2015-12" db="EMBL/GenBank/DDBJ databases">
        <title>Draft genome sequence of the thermoanaerobe Thermotalea metallivorans, an isolate from the runoff channel of the Great Artesian Basin, Australia.</title>
        <authorList>
            <person name="Patel B.K."/>
        </authorList>
    </citation>
    <scope>NUCLEOTIDE SEQUENCE [LARGE SCALE GENOMIC DNA]</scope>
    <source>
        <strain evidence="2 3">B2-1</strain>
    </source>
</reference>
<protein>
    <recommendedName>
        <fullName evidence="1">Transposase putative helix-turn-helix domain-containing protein</fullName>
    </recommendedName>
</protein>
<dbReference type="RefSeq" id="WP_068556406.1">
    <property type="nucleotide sequence ID" value="NZ_LOEE01000036.1"/>
</dbReference>
<evidence type="ECO:0000313" key="2">
    <source>
        <dbReference type="EMBL" id="KXG75277.1"/>
    </source>
</evidence>
<accession>A0A140L402</accession>
<dbReference type="AlphaFoldDB" id="A0A140L402"/>
<comment type="caution">
    <text evidence="2">The sequence shown here is derived from an EMBL/GenBank/DDBJ whole genome shotgun (WGS) entry which is preliminary data.</text>
</comment>
<dbReference type="EMBL" id="LOEE01000036">
    <property type="protein sequence ID" value="KXG75277.1"/>
    <property type="molecule type" value="Genomic_DNA"/>
</dbReference>
<evidence type="ECO:0000259" key="1">
    <source>
        <dbReference type="Pfam" id="PF12323"/>
    </source>
</evidence>
<sequence length="98" mass="11781">MLKAYKYRIYPTKEQEEYFAKVYGYVRFIYNKMLHDKIEHYKETGEMLNNTPAQYKKEFPFLKEVDSLALANAQLNLEKAYVSHVMVTWGKEQPFERG</sequence>